<dbReference type="PANTHER" id="PTHR32552">
    <property type="entry name" value="FERRICHROME IRON RECEPTOR-RELATED"/>
    <property type="match status" value="1"/>
</dbReference>
<keyword evidence="17" id="KW-1185">Reference proteome</keyword>
<keyword evidence="7" id="KW-0406">Ion transport</keyword>
<sequence>METVTVSAQKKAEAENVQDIPIAITAFGSDQLDALQFRDLADIGSRVPNAVIDEIGSFKGVAAFSIRGQASLSSIPSIDPTVGAFIDGVYYGINAGIMFDNFDLESVEVLRGPQGILFGRNVVGGAVLVNTTRPTDELKVDLRASVDSGFRGTGNNYTYSGVISGPLTDRLNGKIAVYHNHDEGWFKNKFDNEKYGDSETTIIRAALEWQSTEDLNWLLRLEHGEQESEGTAPQSHRNGSGVPGLDFDRDTHDLSINNRGWQEAEWNQAFLETTLDVGFGDGVVTNIFGYRDYDNNQCIDLDATPNTAFDTNCISDPPGSPPAPVPDGGQTQEQISNELRYAGRFFNTLDLTTGLYYFDQDITYSENRSLFNGVVHQAGGGVQSHQVFGIFLNGDYDLSEKLTLSAGLRYTKEDKDIKIASLGAPKPGTSPAGYCRPGLGECPFDFEDADSWSNVDYKLGLQYDIAENVRIYGSWATGFRSGGYNMRNSDPADLTGPVDEESVDNFEIGLKSEPTNRTRLNLAAFLTKTKDLQRVVITSGPLGSVQTGRNTADSENSGFEIDGQFLVTDNLILMGNLGYLDAEFTEVLYDLSGDGVVDEQDLALDLPRTAKLTYSASIIYDLSLGQYGDLSSRLSYSFRDRQAASDDNLAYLNSQSILDLNIGWRPLDSNWNLSLYGKNLLNDVVFNSDTQLPASMGSTAANMKKGRIIGLEARYRF</sequence>
<evidence type="ECO:0000256" key="10">
    <source>
        <dbReference type="ARBA" id="ARBA00023237"/>
    </source>
</evidence>
<name>A0A062UAJ8_9PROT</name>
<dbReference type="InterPro" id="IPR018247">
    <property type="entry name" value="EF_Hand_1_Ca_BS"/>
</dbReference>
<keyword evidence="9 11" id="KW-0472">Membrane</keyword>
<dbReference type="InterPro" id="IPR036942">
    <property type="entry name" value="Beta-barrel_TonB_sf"/>
</dbReference>
<evidence type="ECO:0000256" key="7">
    <source>
        <dbReference type="ARBA" id="ARBA00023065"/>
    </source>
</evidence>
<dbReference type="PROSITE" id="PS00018">
    <property type="entry name" value="EF_HAND_1"/>
    <property type="match status" value="1"/>
</dbReference>
<evidence type="ECO:0008006" key="18">
    <source>
        <dbReference type="Google" id="ProtNLM"/>
    </source>
</evidence>
<comment type="subcellular location">
    <subcellularLocation>
        <location evidence="1 11">Cell outer membrane</location>
        <topology evidence="1 11">Multi-pass membrane protein</topology>
    </subcellularLocation>
</comment>
<dbReference type="SUPFAM" id="SSF56935">
    <property type="entry name" value="Porins"/>
    <property type="match status" value="1"/>
</dbReference>
<evidence type="ECO:0000256" key="8">
    <source>
        <dbReference type="ARBA" id="ARBA00023077"/>
    </source>
</evidence>
<keyword evidence="10 11" id="KW-0998">Cell outer membrane</keyword>
<evidence type="ECO:0000313" key="17">
    <source>
        <dbReference type="Proteomes" id="UP000027037"/>
    </source>
</evidence>
<dbReference type="OrthoDB" id="7313036at2"/>
<keyword evidence="4" id="KW-0410">Iron transport</keyword>
<keyword evidence="3 11" id="KW-1134">Transmembrane beta strand</keyword>
<dbReference type="RefSeq" id="WP_051601009.1">
    <property type="nucleotide sequence ID" value="NZ_AWFF01000001.1"/>
</dbReference>
<dbReference type="STRING" id="1280946.HY29_01365"/>
<evidence type="ECO:0000256" key="1">
    <source>
        <dbReference type="ARBA" id="ARBA00004571"/>
    </source>
</evidence>
<evidence type="ECO:0000256" key="3">
    <source>
        <dbReference type="ARBA" id="ARBA00022452"/>
    </source>
</evidence>
<evidence type="ECO:0000256" key="11">
    <source>
        <dbReference type="PROSITE-ProRule" id="PRU01360"/>
    </source>
</evidence>
<evidence type="ECO:0000256" key="6">
    <source>
        <dbReference type="ARBA" id="ARBA00023004"/>
    </source>
</evidence>
<evidence type="ECO:0000259" key="15">
    <source>
        <dbReference type="Pfam" id="PF07715"/>
    </source>
</evidence>
<keyword evidence="2 11" id="KW-0813">Transport</keyword>
<dbReference type="Gene3D" id="2.40.170.20">
    <property type="entry name" value="TonB-dependent receptor, beta-barrel domain"/>
    <property type="match status" value="1"/>
</dbReference>
<dbReference type="PATRIC" id="fig|1280946.3.peg.262"/>
<keyword evidence="6" id="KW-0408">Iron</keyword>
<dbReference type="AlphaFoldDB" id="A0A062UAJ8"/>
<dbReference type="InterPro" id="IPR000531">
    <property type="entry name" value="Beta-barrel_TonB"/>
</dbReference>
<dbReference type="InterPro" id="IPR012910">
    <property type="entry name" value="Plug_dom"/>
</dbReference>
<protein>
    <recommendedName>
        <fullName evidence="18">TonB-denpendent receptor</fullName>
    </recommendedName>
</protein>
<feature type="compositionally biased region" description="Polar residues" evidence="13">
    <location>
        <begin position="229"/>
        <end position="238"/>
    </location>
</feature>
<dbReference type="PANTHER" id="PTHR32552:SF81">
    <property type="entry name" value="TONB-DEPENDENT OUTER MEMBRANE RECEPTOR"/>
    <property type="match status" value="1"/>
</dbReference>
<keyword evidence="8 12" id="KW-0798">TonB box</keyword>
<dbReference type="eggNOG" id="COG4771">
    <property type="taxonomic scope" value="Bacteria"/>
</dbReference>
<organism evidence="16 17">
    <name type="scientific">Hyphomonas beringensis</name>
    <dbReference type="NCBI Taxonomy" id="1280946"/>
    <lineage>
        <taxon>Bacteria</taxon>
        <taxon>Pseudomonadati</taxon>
        <taxon>Pseudomonadota</taxon>
        <taxon>Alphaproteobacteria</taxon>
        <taxon>Hyphomonadales</taxon>
        <taxon>Hyphomonadaceae</taxon>
        <taxon>Hyphomonas</taxon>
    </lineage>
</organism>
<dbReference type="GO" id="GO:0009279">
    <property type="term" value="C:cell outer membrane"/>
    <property type="evidence" value="ECO:0007669"/>
    <property type="project" value="UniProtKB-SubCell"/>
</dbReference>
<comment type="similarity">
    <text evidence="11 12">Belongs to the TonB-dependent receptor family.</text>
</comment>
<dbReference type="Proteomes" id="UP000027037">
    <property type="component" value="Unassembled WGS sequence"/>
</dbReference>
<evidence type="ECO:0000256" key="4">
    <source>
        <dbReference type="ARBA" id="ARBA00022496"/>
    </source>
</evidence>
<dbReference type="GO" id="GO:0006826">
    <property type="term" value="P:iron ion transport"/>
    <property type="evidence" value="ECO:0007669"/>
    <property type="project" value="UniProtKB-KW"/>
</dbReference>
<accession>A0A062UAJ8</accession>
<keyword evidence="5 11" id="KW-0812">Transmembrane</keyword>
<feature type="domain" description="TonB-dependent receptor plug" evidence="15">
    <location>
        <begin position="17"/>
        <end position="126"/>
    </location>
</feature>
<dbReference type="PROSITE" id="PS52016">
    <property type="entry name" value="TONB_DEPENDENT_REC_3"/>
    <property type="match status" value="1"/>
</dbReference>
<evidence type="ECO:0000256" key="13">
    <source>
        <dbReference type="SAM" id="MobiDB-lite"/>
    </source>
</evidence>
<evidence type="ECO:0000313" key="16">
    <source>
        <dbReference type="EMBL" id="KCZ57406.1"/>
    </source>
</evidence>
<comment type="caution">
    <text evidence="16">The sequence shown here is derived from an EMBL/GenBank/DDBJ whole genome shotgun (WGS) entry which is preliminary data.</text>
</comment>
<proteinExistence type="inferred from homology"/>
<feature type="domain" description="TonB-dependent receptor-like beta-barrel" evidence="14">
    <location>
        <begin position="248"/>
        <end position="680"/>
    </location>
</feature>
<dbReference type="Pfam" id="PF00593">
    <property type="entry name" value="TonB_dep_Rec_b-barrel"/>
    <property type="match status" value="1"/>
</dbReference>
<feature type="region of interest" description="Disordered" evidence="13">
    <location>
        <begin position="225"/>
        <end position="249"/>
    </location>
</feature>
<reference evidence="16 17" key="1">
    <citation type="journal article" date="2014" name="Antonie Van Leeuwenhoek">
        <title>Hyphomonas beringensis sp. nov. and Hyphomonas chukchiensis sp. nov., isolated from surface seawater of the Bering Sea and Chukchi Sea.</title>
        <authorList>
            <person name="Li C."/>
            <person name="Lai Q."/>
            <person name="Li G."/>
            <person name="Dong C."/>
            <person name="Wang J."/>
            <person name="Liao Y."/>
            <person name="Shao Z."/>
        </authorList>
    </citation>
    <scope>NUCLEOTIDE SEQUENCE [LARGE SCALE GENOMIC DNA]</scope>
    <source>
        <strain evidence="16 17">25B14_1</strain>
    </source>
</reference>
<dbReference type="Pfam" id="PF07715">
    <property type="entry name" value="Plug"/>
    <property type="match status" value="1"/>
</dbReference>
<evidence type="ECO:0000256" key="5">
    <source>
        <dbReference type="ARBA" id="ARBA00022692"/>
    </source>
</evidence>
<evidence type="ECO:0000256" key="12">
    <source>
        <dbReference type="RuleBase" id="RU003357"/>
    </source>
</evidence>
<evidence type="ECO:0000256" key="2">
    <source>
        <dbReference type="ARBA" id="ARBA00022448"/>
    </source>
</evidence>
<evidence type="ECO:0000256" key="9">
    <source>
        <dbReference type="ARBA" id="ARBA00023136"/>
    </source>
</evidence>
<dbReference type="EMBL" id="AWFF01000001">
    <property type="protein sequence ID" value="KCZ57406.1"/>
    <property type="molecule type" value="Genomic_DNA"/>
</dbReference>
<dbReference type="InterPro" id="IPR039426">
    <property type="entry name" value="TonB-dep_rcpt-like"/>
</dbReference>
<evidence type="ECO:0000259" key="14">
    <source>
        <dbReference type="Pfam" id="PF00593"/>
    </source>
</evidence>
<gene>
    <name evidence="16" type="ORF">HY29_01365</name>
</gene>